<evidence type="ECO:0000256" key="6">
    <source>
        <dbReference type="ARBA" id="ARBA00022741"/>
    </source>
</evidence>
<dbReference type="InterPro" id="IPR027417">
    <property type="entry name" value="P-loop_NTPase"/>
</dbReference>
<evidence type="ECO:0000256" key="12">
    <source>
        <dbReference type="RuleBase" id="RU003784"/>
    </source>
</evidence>
<dbReference type="PANTHER" id="PTHR11088">
    <property type="entry name" value="TRNA DIMETHYLALLYLTRANSFERASE"/>
    <property type="match status" value="1"/>
</dbReference>
<dbReference type="GO" id="GO:0005524">
    <property type="term" value="F:ATP binding"/>
    <property type="evidence" value="ECO:0007669"/>
    <property type="project" value="UniProtKB-UniRule"/>
</dbReference>
<evidence type="ECO:0000256" key="5">
    <source>
        <dbReference type="ARBA" id="ARBA00022694"/>
    </source>
</evidence>
<evidence type="ECO:0000256" key="7">
    <source>
        <dbReference type="ARBA" id="ARBA00022840"/>
    </source>
</evidence>
<comment type="caution">
    <text evidence="14">The sequence shown here is derived from an EMBL/GenBank/DDBJ whole genome shotgun (WGS) entry which is preliminary data.</text>
</comment>
<dbReference type="GO" id="GO:0052381">
    <property type="term" value="F:tRNA dimethylallyltransferase activity"/>
    <property type="evidence" value="ECO:0007669"/>
    <property type="project" value="UniProtKB-UniRule"/>
</dbReference>
<organism evidence="14 15">
    <name type="scientific">Candidatus Merdibacter merdavium</name>
    <dbReference type="NCBI Taxonomy" id="2838692"/>
    <lineage>
        <taxon>Bacteria</taxon>
        <taxon>Bacillati</taxon>
        <taxon>Bacillota</taxon>
        <taxon>Erysipelotrichia</taxon>
        <taxon>Erysipelotrichales</taxon>
        <taxon>Erysipelotrichaceae</taxon>
        <taxon>Merdibacter</taxon>
    </lineage>
</organism>
<proteinExistence type="inferred from homology"/>
<dbReference type="AlphaFoldDB" id="A0A9D2NQE2"/>
<evidence type="ECO:0000313" key="14">
    <source>
        <dbReference type="EMBL" id="HJC36082.1"/>
    </source>
</evidence>
<sequence length="306" mass="35620">MAEQKDKVIVIVGPTGVGKTALSVELARRLQGEVISGDSIQVYRGLDIGSAKVTKEEMQGVTHHLIDELDHHEEYNVKVFQERCRECLQGILDKGRMPILCGGTGLYIKAALYDYTFAQEEPDEDYLRFLDTLSQEQLYGALQIVDPQASEKIHPNNRKRIIRALSIVHHGEAKSAIEQRQSHQPLYDVFMIGLTMDRAHLYARIDQRVDIMLERGLLDEIRTLIKSDDDWDLHSFQGIGYKEWKPYFQGNASLEQCSEQVKKNSRNFAKRQYTWFRNQFDVHWFDVETADWKTQLYAQLEEWRNR</sequence>
<feature type="region of interest" description="Interaction with substrate tRNA" evidence="10">
    <location>
        <begin position="38"/>
        <end position="41"/>
    </location>
</feature>
<keyword evidence="5 10" id="KW-0819">tRNA processing</keyword>
<keyword evidence="6 10" id="KW-0547">Nucleotide-binding</keyword>
<evidence type="ECO:0000256" key="2">
    <source>
        <dbReference type="ARBA" id="ARBA00003213"/>
    </source>
</evidence>
<dbReference type="EC" id="2.5.1.75" evidence="10"/>
<evidence type="ECO:0000256" key="9">
    <source>
        <dbReference type="ARBA" id="ARBA00049563"/>
    </source>
</evidence>
<feature type="site" description="Interaction with substrate tRNA" evidence="10">
    <location>
        <position position="128"/>
    </location>
</feature>
<dbReference type="EMBL" id="DWWM01000018">
    <property type="protein sequence ID" value="HJC36082.1"/>
    <property type="molecule type" value="Genomic_DNA"/>
</dbReference>
<keyword evidence="8 10" id="KW-0460">Magnesium</keyword>
<reference evidence="14" key="1">
    <citation type="journal article" date="2021" name="PeerJ">
        <title>Extensive microbial diversity within the chicken gut microbiome revealed by metagenomics and culture.</title>
        <authorList>
            <person name="Gilroy R."/>
            <person name="Ravi A."/>
            <person name="Getino M."/>
            <person name="Pursley I."/>
            <person name="Horton D.L."/>
            <person name="Alikhan N.F."/>
            <person name="Baker D."/>
            <person name="Gharbi K."/>
            <person name="Hall N."/>
            <person name="Watson M."/>
            <person name="Adriaenssens E.M."/>
            <person name="Foster-Nyarko E."/>
            <person name="Jarju S."/>
            <person name="Secka A."/>
            <person name="Antonio M."/>
            <person name="Oren A."/>
            <person name="Chaudhuri R.R."/>
            <person name="La Ragione R."/>
            <person name="Hildebrand F."/>
            <person name="Pallen M.J."/>
        </authorList>
    </citation>
    <scope>NUCLEOTIDE SEQUENCE</scope>
    <source>
        <strain evidence="14">CHK187-11901</strain>
    </source>
</reference>
<name>A0A9D2NQE2_9FIRM</name>
<feature type="binding site" evidence="10">
    <location>
        <begin position="15"/>
        <end position="20"/>
    </location>
    <ligand>
        <name>substrate</name>
    </ligand>
</feature>
<dbReference type="Gene3D" id="3.40.50.300">
    <property type="entry name" value="P-loop containing nucleotide triphosphate hydrolases"/>
    <property type="match status" value="1"/>
</dbReference>
<accession>A0A9D2NQE2</accession>
<evidence type="ECO:0000256" key="11">
    <source>
        <dbReference type="RuleBase" id="RU003783"/>
    </source>
</evidence>
<keyword evidence="4 10" id="KW-0808">Transferase</keyword>
<dbReference type="NCBIfam" id="TIGR00174">
    <property type="entry name" value="miaA"/>
    <property type="match status" value="1"/>
</dbReference>
<evidence type="ECO:0000256" key="3">
    <source>
        <dbReference type="ARBA" id="ARBA00005842"/>
    </source>
</evidence>
<comment type="function">
    <text evidence="2 10 12">Catalyzes the transfer of a dimethylallyl group onto the adenine at position 37 in tRNAs that read codons beginning with uridine, leading to the formation of N6-(dimethylallyl)adenosine (i(6)A).</text>
</comment>
<evidence type="ECO:0000313" key="15">
    <source>
        <dbReference type="Proteomes" id="UP000823896"/>
    </source>
</evidence>
<feature type="site" description="Interaction with substrate tRNA" evidence="10">
    <location>
        <position position="104"/>
    </location>
</feature>
<gene>
    <name evidence="10 14" type="primary">miaA</name>
    <name evidence="14" type="ORF">H9702_03000</name>
</gene>
<comment type="similarity">
    <text evidence="3 10 13">Belongs to the IPP transferase family.</text>
</comment>
<comment type="caution">
    <text evidence="10">Lacks conserved residue(s) required for the propagation of feature annotation.</text>
</comment>
<comment type="catalytic activity">
    <reaction evidence="9 10 11">
        <text>adenosine(37) in tRNA + dimethylallyl diphosphate = N(6)-dimethylallyladenosine(37) in tRNA + diphosphate</text>
        <dbReference type="Rhea" id="RHEA:26482"/>
        <dbReference type="Rhea" id="RHEA-COMP:10162"/>
        <dbReference type="Rhea" id="RHEA-COMP:10375"/>
        <dbReference type="ChEBI" id="CHEBI:33019"/>
        <dbReference type="ChEBI" id="CHEBI:57623"/>
        <dbReference type="ChEBI" id="CHEBI:74411"/>
        <dbReference type="ChEBI" id="CHEBI:74415"/>
        <dbReference type="EC" id="2.5.1.75"/>
    </reaction>
</comment>
<evidence type="ECO:0000256" key="4">
    <source>
        <dbReference type="ARBA" id="ARBA00022679"/>
    </source>
</evidence>
<dbReference type="Pfam" id="PF01715">
    <property type="entry name" value="IPPT"/>
    <property type="match status" value="1"/>
</dbReference>
<dbReference type="Gene3D" id="1.10.20.140">
    <property type="match status" value="1"/>
</dbReference>
<evidence type="ECO:0000256" key="10">
    <source>
        <dbReference type="HAMAP-Rule" id="MF_00185"/>
    </source>
</evidence>
<dbReference type="SUPFAM" id="SSF52540">
    <property type="entry name" value="P-loop containing nucleoside triphosphate hydrolases"/>
    <property type="match status" value="1"/>
</dbReference>
<dbReference type="InterPro" id="IPR039657">
    <property type="entry name" value="Dimethylallyltransferase"/>
</dbReference>
<dbReference type="PANTHER" id="PTHR11088:SF60">
    <property type="entry name" value="TRNA DIMETHYLALLYLTRANSFERASE"/>
    <property type="match status" value="1"/>
</dbReference>
<dbReference type="InterPro" id="IPR018022">
    <property type="entry name" value="IPT"/>
</dbReference>
<comment type="subunit">
    <text evidence="10">Monomer.</text>
</comment>
<dbReference type="Proteomes" id="UP000823896">
    <property type="component" value="Unassembled WGS sequence"/>
</dbReference>
<evidence type="ECO:0000256" key="1">
    <source>
        <dbReference type="ARBA" id="ARBA00001946"/>
    </source>
</evidence>
<dbReference type="HAMAP" id="MF_00185">
    <property type="entry name" value="IPP_trans"/>
    <property type="match status" value="1"/>
</dbReference>
<evidence type="ECO:0000256" key="13">
    <source>
        <dbReference type="RuleBase" id="RU003785"/>
    </source>
</evidence>
<evidence type="ECO:0000256" key="8">
    <source>
        <dbReference type="ARBA" id="ARBA00022842"/>
    </source>
</evidence>
<reference evidence="14" key="2">
    <citation type="submission" date="2021-04" db="EMBL/GenBank/DDBJ databases">
        <authorList>
            <person name="Gilroy R."/>
        </authorList>
    </citation>
    <scope>NUCLEOTIDE SEQUENCE</scope>
    <source>
        <strain evidence="14">CHK187-11901</strain>
    </source>
</reference>
<protein>
    <recommendedName>
        <fullName evidence="10">tRNA dimethylallyltransferase</fullName>
        <ecNumber evidence="10">2.5.1.75</ecNumber>
    </recommendedName>
    <alternativeName>
        <fullName evidence="10">Dimethylallyl diphosphate:tRNA dimethylallyltransferase</fullName>
        <shortName evidence="10">DMAPP:tRNA dimethylallyltransferase</shortName>
        <shortName evidence="10">DMATase</shortName>
    </alternativeName>
    <alternativeName>
        <fullName evidence="10">Isopentenyl-diphosphate:tRNA isopentenyltransferase</fullName>
        <shortName evidence="10">IPP transferase</shortName>
        <shortName evidence="10">IPPT</shortName>
        <shortName evidence="10">IPTase</shortName>
    </alternativeName>
</protein>
<keyword evidence="7 10" id="KW-0067">ATP-binding</keyword>
<dbReference type="GO" id="GO:0006400">
    <property type="term" value="P:tRNA modification"/>
    <property type="evidence" value="ECO:0007669"/>
    <property type="project" value="TreeGrafter"/>
</dbReference>
<feature type="binding site" evidence="10">
    <location>
        <begin position="13"/>
        <end position="20"/>
    </location>
    <ligand>
        <name>ATP</name>
        <dbReference type="ChEBI" id="CHEBI:30616"/>
    </ligand>
</feature>
<comment type="cofactor">
    <cofactor evidence="1 10">
        <name>Mg(2+)</name>
        <dbReference type="ChEBI" id="CHEBI:18420"/>
    </cofactor>
</comment>